<evidence type="ECO:0000313" key="1">
    <source>
        <dbReference type="EMBL" id="OGG53168.1"/>
    </source>
</evidence>
<evidence type="ECO:0008006" key="3">
    <source>
        <dbReference type="Google" id="ProtNLM"/>
    </source>
</evidence>
<sequence>MRTISQVVEEVIQRSPFLAETIAEGIANNAQIARRIKPDVEKRLLEKVSESAIAMALHRMGKNLRTPMFGLRFLKQLNDITVRSSLVEFVCPNAEELSELLETISKSARRRKDTFVNFSRGMHESLLIVDEESAKEVAAALGKHKNILRTDNLSAITLRLPESSLKVPGLYYPILKALASEGISFVEVMSVRTELSIIFEDKDVDRAFSVLKRITS</sequence>
<comment type="caution">
    <text evidence="1">The sequence shown here is derived from an EMBL/GenBank/DDBJ whole genome shotgun (WGS) entry which is preliminary data.</text>
</comment>
<protein>
    <recommendedName>
        <fullName evidence="3">ACT domain-containing protein</fullName>
    </recommendedName>
</protein>
<evidence type="ECO:0000313" key="2">
    <source>
        <dbReference type="Proteomes" id="UP000176863"/>
    </source>
</evidence>
<name>A0A1F6CVH3_9BACT</name>
<reference evidence="1 2" key="1">
    <citation type="journal article" date="2016" name="Nat. Commun.">
        <title>Thousands of microbial genomes shed light on interconnected biogeochemical processes in an aquifer system.</title>
        <authorList>
            <person name="Anantharaman K."/>
            <person name="Brown C.T."/>
            <person name="Hug L.A."/>
            <person name="Sharon I."/>
            <person name="Castelle C.J."/>
            <person name="Probst A.J."/>
            <person name="Thomas B.C."/>
            <person name="Singh A."/>
            <person name="Wilkins M.J."/>
            <person name="Karaoz U."/>
            <person name="Brodie E.L."/>
            <person name="Williams K.H."/>
            <person name="Hubbard S.S."/>
            <person name="Banfield J.F."/>
        </authorList>
    </citation>
    <scope>NUCLEOTIDE SEQUENCE [LARGE SCALE GENOMIC DNA]</scope>
</reference>
<dbReference type="STRING" id="1798480.A2851_03715"/>
<dbReference type="Proteomes" id="UP000176863">
    <property type="component" value="Unassembled WGS sequence"/>
</dbReference>
<gene>
    <name evidence="1" type="ORF">A2851_03715</name>
</gene>
<dbReference type="AlphaFoldDB" id="A0A1F6CVH3"/>
<accession>A0A1F6CVH3</accession>
<dbReference type="EMBL" id="MFKT01000016">
    <property type="protein sequence ID" value="OGG53168.1"/>
    <property type="molecule type" value="Genomic_DNA"/>
</dbReference>
<proteinExistence type="predicted"/>
<organism evidence="1 2">
    <name type="scientific">Candidatus Kaiserbacteria bacterium RIFCSPHIGHO2_01_FULL_53_29</name>
    <dbReference type="NCBI Taxonomy" id="1798480"/>
    <lineage>
        <taxon>Bacteria</taxon>
        <taxon>Candidatus Kaiseribacteriota</taxon>
    </lineage>
</organism>